<dbReference type="GO" id="GO:0042054">
    <property type="term" value="F:histone methyltransferase activity"/>
    <property type="evidence" value="ECO:0007669"/>
    <property type="project" value="TreeGrafter"/>
</dbReference>
<evidence type="ECO:0000256" key="4">
    <source>
        <dbReference type="PROSITE-ProRule" id="PRU01015"/>
    </source>
</evidence>
<dbReference type="EMBL" id="WIXE01012066">
    <property type="protein sequence ID" value="KAK5976271.1"/>
    <property type="molecule type" value="Genomic_DNA"/>
</dbReference>
<dbReference type="AlphaFoldDB" id="A0AAN8FBL9"/>
<dbReference type="Gene3D" id="2.70.160.11">
    <property type="entry name" value="Hnrnp arginine n-methyltransferase1"/>
    <property type="match status" value="1"/>
</dbReference>
<proteinExistence type="predicted"/>
<dbReference type="InterPro" id="IPR029063">
    <property type="entry name" value="SAM-dependent_MTases_sf"/>
</dbReference>
<dbReference type="PANTHER" id="PTHR11006">
    <property type="entry name" value="PROTEIN ARGININE N-METHYLTRANSFERASE"/>
    <property type="match status" value="1"/>
</dbReference>
<evidence type="ECO:0000256" key="3">
    <source>
        <dbReference type="ARBA" id="ARBA00022691"/>
    </source>
</evidence>
<accession>A0AAN8FBL9</accession>
<evidence type="ECO:0000256" key="1">
    <source>
        <dbReference type="ARBA" id="ARBA00022603"/>
    </source>
</evidence>
<dbReference type="Proteomes" id="UP001331761">
    <property type="component" value="Unassembled WGS sequence"/>
</dbReference>
<dbReference type="GO" id="GO:0005634">
    <property type="term" value="C:nucleus"/>
    <property type="evidence" value="ECO:0007669"/>
    <property type="project" value="TreeGrafter"/>
</dbReference>
<name>A0AAN8FBL9_TRICO</name>
<evidence type="ECO:0000313" key="7">
    <source>
        <dbReference type="Proteomes" id="UP001331761"/>
    </source>
</evidence>
<feature type="domain" description="Protein arginine N-methyltransferase" evidence="5">
    <location>
        <begin position="93"/>
        <end position="251"/>
    </location>
</feature>
<keyword evidence="1 4" id="KW-0489">Methyltransferase</keyword>
<keyword evidence="3 4" id="KW-0949">S-adenosyl-L-methionine</keyword>
<keyword evidence="2 4" id="KW-0808">Transferase</keyword>
<protein>
    <recommendedName>
        <fullName evidence="5">Protein arginine N-methyltransferase domain-containing protein</fullName>
    </recommendedName>
</protein>
<evidence type="ECO:0000256" key="2">
    <source>
        <dbReference type="ARBA" id="ARBA00022679"/>
    </source>
</evidence>
<keyword evidence="7" id="KW-1185">Reference proteome</keyword>
<evidence type="ECO:0000259" key="5">
    <source>
        <dbReference type="Pfam" id="PF22528"/>
    </source>
</evidence>
<dbReference type="PANTHER" id="PTHR11006:SF124">
    <property type="entry name" value="ARGININE METHYLTRANSFERASE 1-RELATED"/>
    <property type="match status" value="1"/>
</dbReference>
<dbReference type="Pfam" id="PF22528">
    <property type="entry name" value="PRMT_C"/>
    <property type="match status" value="1"/>
</dbReference>
<dbReference type="GO" id="GO:0035242">
    <property type="term" value="F:protein-arginine omega-N asymmetric methyltransferase activity"/>
    <property type="evidence" value="ECO:0007669"/>
    <property type="project" value="TreeGrafter"/>
</dbReference>
<comment type="caution">
    <text evidence="6">The sequence shown here is derived from an EMBL/GenBank/DDBJ whole genome shotgun (WGS) entry which is preliminary data.</text>
</comment>
<dbReference type="InterPro" id="IPR055135">
    <property type="entry name" value="PRMT_dom"/>
</dbReference>
<dbReference type="Gene3D" id="3.40.50.150">
    <property type="entry name" value="Vaccinia Virus protein VP39"/>
    <property type="match status" value="1"/>
</dbReference>
<dbReference type="FunFam" id="2.70.160.11:FF:000001">
    <property type="entry name" value="Blast:Protein arginine N-methyltransferase 1"/>
    <property type="match status" value="1"/>
</dbReference>
<organism evidence="6 7">
    <name type="scientific">Trichostrongylus colubriformis</name>
    <name type="common">Black scour worm</name>
    <dbReference type="NCBI Taxonomy" id="6319"/>
    <lineage>
        <taxon>Eukaryota</taxon>
        <taxon>Metazoa</taxon>
        <taxon>Ecdysozoa</taxon>
        <taxon>Nematoda</taxon>
        <taxon>Chromadorea</taxon>
        <taxon>Rhabditida</taxon>
        <taxon>Rhabditina</taxon>
        <taxon>Rhabditomorpha</taxon>
        <taxon>Strongyloidea</taxon>
        <taxon>Trichostrongylidae</taxon>
        <taxon>Trichostrongylus</taxon>
    </lineage>
</organism>
<evidence type="ECO:0000313" key="6">
    <source>
        <dbReference type="EMBL" id="KAK5976271.1"/>
    </source>
</evidence>
<dbReference type="GO" id="GO:0035241">
    <property type="term" value="F:protein-arginine omega-N monomethyltransferase activity"/>
    <property type="evidence" value="ECO:0007669"/>
    <property type="project" value="TreeGrafter"/>
</dbReference>
<sequence length="908" mass="104965">MLKQLSGIFDVKDDEFEGKMAENASASQPTRLAPSEMTSKDYYFDSYAHFGIHEVDVIISEWMGYCLFYESMLNTVIFARDKWLKDDGLIFPDKAKLYLCAIEDRQYKEDKIHWWDNVYGFNMSAIRKVAITEPLVDVVDNAQVVTNNYCIKEIDLYTVKVEDLTWTSDFQLRCARNDYVQALVTFFTVEFSKCHKRTGFSTGPDVQYTHWKQTVFYLMDALTVKKGEEITGTFSVTPNARNERDLDFKIKMYPSGSSTFTGGPGAVRKGADISLEGVNEWKIQEIGYDGVEKYIKPPSFSDNVSKLARQVDWKKLIGSDALYDNPNSVKSENEEEETVEKKAVEIEERVVPEAGPWHGVAKYLHESLQQLNVLLDNLAVMRATDYMKPLTILDPIHAESAPMQTENAAASKATQWVWKRKALLEAMSVLELAQRLRNVEVEDEVHQQKSQFFMELTKMREYWRVRKTGDHIYGDLGYRIFGSKYNPRELFDITRIALPPGTSIDANTTVLQVTVPRDLTRRSTLSVSIVKDDCTNRDLFASLDDHQFEYMKIDDSKMESIHWSNALKWAQETLICKDIFNTLCSDAVQMRNRLSTIRDGVLLVNLYNDFLLRVELKYHPFREGDLPEEGCPYLNRSLREMMVAQECTRWIRPQTFVSLPLTNLSEALDARGPRAFTAREIESRAHKPQFLLEKLITVASHYSLVEMARKTLEEFMTMTRDPQVHWRWLRCSPISSQFMVVLTNRNFDYVVGKVTYYIRVSADSVCLISKDGHSMECYRDPNQLMYALKYMACTFSVTSISTLGKVMWFYQLLHANMNATDEHGRPAPTLYMLNPDATMCVFTFHREVYVRFGIDRDPLIQVRKFQGATKYDEQVHVPFTTLNYLRLKGSTLCKKMDNLFAAFRDIDE</sequence>
<dbReference type="SUPFAM" id="SSF53335">
    <property type="entry name" value="S-adenosyl-L-methionine-dependent methyltransferases"/>
    <property type="match status" value="1"/>
</dbReference>
<gene>
    <name evidence="6" type="ORF">GCK32_001917</name>
</gene>
<dbReference type="InterPro" id="IPR025799">
    <property type="entry name" value="Arg_MeTrfase"/>
</dbReference>
<dbReference type="GO" id="GO:0032259">
    <property type="term" value="P:methylation"/>
    <property type="evidence" value="ECO:0007669"/>
    <property type="project" value="UniProtKB-KW"/>
</dbReference>
<dbReference type="PROSITE" id="PS51678">
    <property type="entry name" value="SAM_MT_PRMT"/>
    <property type="match status" value="1"/>
</dbReference>
<reference evidence="6 7" key="1">
    <citation type="submission" date="2019-10" db="EMBL/GenBank/DDBJ databases">
        <title>Assembly and Annotation for the nematode Trichostrongylus colubriformis.</title>
        <authorList>
            <person name="Martin J."/>
        </authorList>
    </citation>
    <scope>NUCLEOTIDE SEQUENCE [LARGE SCALE GENOMIC DNA]</scope>
    <source>
        <strain evidence="6">G859</strain>
        <tissue evidence="6">Whole worm</tissue>
    </source>
</reference>